<name>A0A0T9R4D7_9GAMM</name>
<dbReference type="InterPro" id="IPR046379">
    <property type="entry name" value="cAMP_phosphodiest_CpdA"/>
</dbReference>
<dbReference type="GO" id="GO:0046872">
    <property type="term" value="F:metal ion binding"/>
    <property type="evidence" value="ECO:0007669"/>
    <property type="project" value="UniProtKB-UniRule"/>
</dbReference>
<comment type="function">
    <text evidence="7">Hydrolyzes cAMP to 5'-AMP. Plays an important regulatory role in modulating the intracellular concentration of cAMP, thereby influencing cAMP-dependent processes.</text>
</comment>
<proteinExistence type="inferred from homology"/>
<dbReference type="GO" id="GO:0004115">
    <property type="term" value="F:3',5'-cyclic-AMP phosphodiesterase activity"/>
    <property type="evidence" value="ECO:0007669"/>
    <property type="project" value="UniProtKB-UniRule"/>
</dbReference>
<feature type="binding site" evidence="7">
    <location>
        <position position="227"/>
    </location>
    <ligand>
        <name>Fe cation</name>
        <dbReference type="ChEBI" id="CHEBI:24875"/>
        <label>2</label>
    </ligand>
</feature>
<evidence type="ECO:0000256" key="6">
    <source>
        <dbReference type="ARBA" id="ARBA00025742"/>
    </source>
</evidence>
<feature type="binding site" evidence="7">
    <location>
        <position position="48"/>
    </location>
    <ligand>
        <name>AMP</name>
        <dbReference type="ChEBI" id="CHEBI:456215"/>
    </ligand>
</feature>
<feature type="binding site" evidence="7">
    <location>
        <position position="88"/>
    </location>
    <ligand>
        <name>AMP</name>
        <dbReference type="ChEBI" id="CHEBI:456215"/>
    </ligand>
</feature>
<keyword evidence="5 7" id="KW-0114">cAMP</keyword>
<feature type="binding site" evidence="7">
    <location>
        <position position="118"/>
    </location>
    <ligand>
        <name>Fe cation</name>
        <dbReference type="ChEBI" id="CHEBI:24875"/>
        <label>2</label>
    </ligand>
</feature>
<dbReference type="HAMAP" id="MF_00905">
    <property type="entry name" value="cAMP_phosphodiest_CpdA"/>
    <property type="match status" value="1"/>
</dbReference>
<accession>A0A0T9R4D7</accession>
<keyword evidence="2 7" id="KW-0547">Nucleotide-binding</keyword>
<reference evidence="9 10" key="1">
    <citation type="submission" date="2015-03" db="EMBL/GenBank/DDBJ databases">
        <authorList>
            <person name="Murphy D."/>
        </authorList>
    </citation>
    <scope>NUCLEOTIDE SEQUENCE [LARGE SCALE GENOMIC DNA]</scope>
    <source>
        <strain evidence="9 10">Y233</strain>
    </source>
</reference>
<dbReference type="SUPFAM" id="SSF56300">
    <property type="entry name" value="Metallo-dependent phosphatases"/>
    <property type="match status" value="1"/>
</dbReference>
<evidence type="ECO:0000256" key="1">
    <source>
        <dbReference type="ARBA" id="ARBA00022723"/>
    </source>
</evidence>
<evidence type="ECO:0000256" key="5">
    <source>
        <dbReference type="ARBA" id="ARBA00023149"/>
    </source>
</evidence>
<sequence>MALPTDSHNTHNYLIGGRQKQGYHLESLFKLPVASGARVRILQITDTHLFAGEHETLLGVNTSHSYRAVLDAIIAEQYPFDLVVATGDLAQDHSVAAYQNFAKGISRLPVPCVWLPGNHDFQPAMVDALAEAGIAPSKQVLAGEHWQVLLLDSQVFGVPYGELSDYQLEWMERCLIAYPERYTLILLHHHPMPSGCTWLDQHSLRNAHMLAAILTRYPRVTTLLCGHIHQDLDLDWYGKRLLASPSTCVQFKPHCTNFTLDAVAPGWRYLDLLPDGGLETEVHRLDSDEFCPDMDSDGY</sequence>
<dbReference type="EMBL" id="CQBK01000030">
    <property type="protein sequence ID" value="CNI44307.1"/>
    <property type="molecule type" value="Genomic_DNA"/>
</dbReference>
<feature type="binding site" evidence="7">
    <location>
        <position position="48"/>
    </location>
    <ligand>
        <name>Fe cation</name>
        <dbReference type="ChEBI" id="CHEBI:24875"/>
        <label>1</label>
    </ligand>
</feature>
<feature type="binding site" evidence="7">
    <location>
        <begin position="118"/>
        <end position="119"/>
    </location>
    <ligand>
        <name>AMP</name>
        <dbReference type="ChEBI" id="CHEBI:456215"/>
    </ligand>
</feature>
<feature type="binding site" evidence="7">
    <location>
        <position position="229"/>
    </location>
    <ligand>
        <name>AMP</name>
        <dbReference type="ChEBI" id="CHEBI:456215"/>
    </ligand>
</feature>
<comment type="cofactor">
    <cofactor evidence="7">
        <name>Fe(2+)</name>
        <dbReference type="ChEBI" id="CHEBI:29033"/>
    </cofactor>
    <text evidence="7">Binds 2 Fe(2+) ions per subunit.</text>
</comment>
<dbReference type="Proteomes" id="UP000038204">
    <property type="component" value="Unassembled WGS sequence"/>
</dbReference>
<feature type="binding site" evidence="7">
    <location>
        <position position="188"/>
    </location>
    <ligand>
        <name>Fe cation</name>
        <dbReference type="ChEBI" id="CHEBI:24875"/>
        <label>2</label>
    </ligand>
</feature>
<feature type="binding site" evidence="7">
    <location>
        <position position="88"/>
    </location>
    <ligand>
        <name>Fe cation</name>
        <dbReference type="ChEBI" id="CHEBI:24875"/>
        <label>1</label>
    </ligand>
</feature>
<evidence type="ECO:0000313" key="10">
    <source>
        <dbReference type="Proteomes" id="UP000038204"/>
    </source>
</evidence>
<dbReference type="GO" id="GO:0000166">
    <property type="term" value="F:nucleotide binding"/>
    <property type="evidence" value="ECO:0007669"/>
    <property type="project" value="UniProtKB-UniRule"/>
</dbReference>
<dbReference type="PANTHER" id="PTHR42988">
    <property type="entry name" value="PHOSPHOHYDROLASE"/>
    <property type="match status" value="1"/>
</dbReference>
<evidence type="ECO:0000256" key="7">
    <source>
        <dbReference type="HAMAP-Rule" id="MF_00905"/>
    </source>
</evidence>
<dbReference type="InterPro" id="IPR026575">
    <property type="entry name" value="GpdQ/CpdA-like"/>
</dbReference>
<comment type="similarity">
    <text evidence="6 7">Belongs to the cyclic nucleotide phosphodiesterase class-III family.</text>
</comment>
<feature type="binding site" evidence="7">
    <location>
        <position position="88"/>
    </location>
    <ligand>
        <name>Fe cation</name>
        <dbReference type="ChEBI" id="CHEBI:24875"/>
        <label>2</label>
    </ligand>
</feature>
<dbReference type="NCBIfam" id="NF008359">
    <property type="entry name" value="PRK11148.1"/>
    <property type="match status" value="1"/>
</dbReference>
<evidence type="ECO:0000259" key="8">
    <source>
        <dbReference type="Pfam" id="PF00149"/>
    </source>
</evidence>
<evidence type="ECO:0000256" key="3">
    <source>
        <dbReference type="ARBA" id="ARBA00022801"/>
    </source>
</evidence>
<dbReference type="PANTHER" id="PTHR42988:SF2">
    <property type="entry name" value="CYCLIC NUCLEOTIDE PHOSPHODIESTERASE CBUA0032-RELATED"/>
    <property type="match status" value="1"/>
</dbReference>
<protein>
    <recommendedName>
        <fullName evidence="7">3',5'-cyclic adenosine monophosphate phosphodiesterase CpdA</fullName>
        <shortName evidence="7">3',5'-cyclic AMP phosphodiesterase</shortName>
        <shortName evidence="7">cAMP phosphodiesterase</shortName>
        <ecNumber evidence="7">3.1.4.53</ecNumber>
    </recommendedName>
</protein>
<evidence type="ECO:0000256" key="2">
    <source>
        <dbReference type="ARBA" id="ARBA00022741"/>
    </source>
</evidence>
<dbReference type="InterPro" id="IPR029052">
    <property type="entry name" value="Metallo-depent_PP-like"/>
</dbReference>
<comment type="catalytic activity">
    <reaction evidence="7">
        <text>3',5'-cyclic AMP + H2O = AMP + H(+)</text>
        <dbReference type="Rhea" id="RHEA:25277"/>
        <dbReference type="ChEBI" id="CHEBI:15377"/>
        <dbReference type="ChEBI" id="CHEBI:15378"/>
        <dbReference type="ChEBI" id="CHEBI:58165"/>
        <dbReference type="ChEBI" id="CHEBI:456215"/>
        <dbReference type="EC" id="3.1.4.53"/>
    </reaction>
</comment>
<dbReference type="Pfam" id="PF00149">
    <property type="entry name" value="Metallophos"/>
    <property type="match status" value="1"/>
</dbReference>
<keyword evidence="1 7" id="KW-0479">Metal-binding</keyword>
<feature type="domain" description="Calcineurin-like phosphoesterase" evidence="8">
    <location>
        <begin position="40"/>
        <end position="230"/>
    </location>
</feature>
<feature type="binding site" evidence="7">
    <location>
        <position position="229"/>
    </location>
    <ligand>
        <name>Fe cation</name>
        <dbReference type="ChEBI" id="CHEBI:24875"/>
        <label>1</label>
    </ligand>
</feature>
<evidence type="ECO:0000256" key="4">
    <source>
        <dbReference type="ARBA" id="ARBA00023004"/>
    </source>
</evidence>
<evidence type="ECO:0000313" key="9">
    <source>
        <dbReference type="EMBL" id="CNI44307.1"/>
    </source>
</evidence>
<dbReference type="FunFam" id="3.60.21.10:FF:000014">
    <property type="entry name" value="3',5'-cyclic adenosine monophosphate phosphodiesterase CpdA"/>
    <property type="match status" value="1"/>
</dbReference>
<dbReference type="InterPro" id="IPR050884">
    <property type="entry name" value="CNP_phosphodiesterase-III"/>
</dbReference>
<feature type="binding site" evidence="7">
    <location>
        <position position="46"/>
    </location>
    <ligand>
        <name>Fe cation</name>
        <dbReference type="ChEBI" id="CHEBI:24875"/>
        <label>1</label>
    </ligand>
</feature>
<dbReference type="InterPro" id="IPR004843">
    <property type="entry name" value="Calcineurin-like_PHP"/>
</dbReference>
<dbReference type="Gene3D" id="3.60.21.10">
    <property type="match status" value="1"/>
</dbReference>
<organism evidence="9 10">
    <name type="scientific">Yersinia similis</name>
    <dbReference type="NCBI Taxonomy" id="367190"/>
    <lineage>
        <taxon>Bacteria</taxon>
        <taxon>Pseudomonadati</taxon>
        <taxon>Pseudomonadota</taxon>
        <taxon>Gammaproteobacteria</taxon>
        <taxon>Enterobacterales</taxon>
        <taxon>Yersiniaceae</taxon>
        <taxon>Yersinia</taxon>
    </lineage>
</organism>
<dbReference type="AlphaFoldDB" id="A0A0T9R4D7"/>
<dbReference type="CDD" id="cd07402">
    <property type="entry name" value="MPP_GpdQ"/>
    <property type="match status" value="1"/>
</dbReference>
<gene>
    <name evidence="7 9" type="primary">cpdA</name>
    <name evidence="9" type="ORF">ERS008667_03404</name>
</gene>
<dbReference type="EC" id="3.1.4.53" evidence="7"/>
<keyword evidence="3 7" id="KW-0378">Hydrolase</keyword>
<keyword evidence="4 7" id="KW-0408">Iron</keyword>